<accession>A0A8K0JI51</accession>
<evidence type="ECO:0000256" key="2">
    <source>
        <dbReference type="ARBA" id="ARBA00022737"/>
    </source>
</evidence>
<dbReference type="InterPro" id="IPR035550">
    <property type="entry name" value="Bem1/Scd2_PX"/>
</dbReference>
<feature type="compositionally biased region" description="Polar residues" evidence="4">
    <location>
        <begin position="170"/>
        <end position="180"/>
    </location>
</feature>
<feature type="compositionally biased region" description="Basic and acidic residues" evidence="4">
    <location>
        <begin position="334"/>
        <end position="347"/>
    </location>
</feature>
<dbReference type="Gene3D" id="3.10.20.90">
    <property type="entry name" value="Phosphatidylinositol 3-kinase Catalytic Subunit, Chain A, domain 1"/>
    <property type="match status" value="1"/>
</dbReference>
<name>A0A8K0JI51_9TREE</name>
<feature type="compositionally biased region" description="Basic and acidic residues" evidence="4">
    <location>
        <begin position="8"/>
        <end position="18"/>
    </location>
</feature>
<dbReference type="Proteomes" id="UP000812966">
    <property type="component" value="Unassembled WGS sequence"/>
</dbReference>
<feature type="domain" description="SH3" evidence="5">
    <location>
        <begin position="207"/>
        <end position="269"/>
    </location>
</feature>
<comment type="caution">
    <text evidence="7">The sequence shown here is derived from an EMBL/GenBank/DDBJ whole genome shotgun (WGS) entry which is preliminary data.</text>
</comment>
<evidence type="ECO:0000259" key="6">
    <source>
        <dbReference type="PROSITE" id="PS50195"/>
    </source>
</evidence>
<evidence type="ECO:0008006" key="9">
    <source>
        <dbReference type="Google" id="ProtNLM"/>
    </source>
</evidence>
<dbReference type="CDD" id="cd06890">
    <property type="entry name" value="PX_Bem1p"/>
    <property type="match status" value="1"/>
</dbReference>
<feature type="compositionally biased region" description="Low complexity" evidence="4">
    <location>
        <begin position="642"/>
        <end position="655"/>
    </location>
</feature>
<dbReference type="InterPro" id="IPR035549">
    <property type="entry name" value="Bem1/Scd2_SH3_2"/>
</dbReference>
<dbReference type="OrthoDB" id="548867at2759"/>
<feature type="region of interest" description="Disordered" evidence="4">
    <location>
        <begin position="114"/>
        <end position="206"/>
    </location>
</feature>
<dbReference type="GO" id="GO:0035091">
    <property type="term" value="F:phosphatidylinositol binding"/>
    <property type="evidence" value="ECO:0007669"/>
    <property type="project" value="InterPro"/>
</dbReference>
<proteinExistence type="predicted"/>
<sequence length="773" mass="82806">MKSLRRSLNSDKSNKDQGHSVTGPLPTPLSAPIMGGYGDPTLSRPSAKVAPPQKVIKATHSYQSTVPQILSYQKGDFYYVTDEYPGDSVQPEGWYGALNPLSNSRGRVPKAHFEEFKKGGRTGHTANGSIDNSRPQSPNTFTPYAMSRQPSQAPSLRSNGSSAPSGGYSQGHQRQQSIGMQYQGYSGASVTSGSASSSSGAGGEKKGQPLYAIVQYDFAAERPDELNARAGEPIIVIAQSNHEWFVAKPIGRLGGPGLIPVSFVEIRDPVTSRPIENVAELLQQGSVPQVDAWKKAAEDYKAASIPLGSFDYPQSGQGRHQADGSDRGSFSRGTPERKESADEGAKTDVQLRDGEIISTHVKSFHYEAEAYWFRINALFLPDDPDAQAVSLVLYRLYEDFYNFQITLLDLFPKEAGRGGSRDSYQSGTAPAERILPYMPGPLEQVDVDITNTRREDLDTYLRELLALRNMNAEYILRHEHVLGFFSPGPGDMMENISRRQADTMAAEVAATQAADAENYRQNAQSDVHGSGGADRRSGELEDRLGDLHVGSRNSSSTGRGSPITPSEQAFFGNGNARTSMNGSGSGSGSGHVPLRSSRLSSNASAQHLARGGSPASSNGPGGVASPPTGTRGLPSPFSPGMATGSTASSFGSGSAIPGGGRLSGNPNHNGGNVPLPHQTSSPASGTSTAAANGPAFIKIKILDRNTDDMIAIRVPPRVTYDQLVDKVRDRLVAQVSRLQYRNAAGGEEFSDVLDDRTLREWLDREDKLVLYAE</sequence>
<dbReference type="Gene3D" id="3.30.1520.10">
    <property type="entry name" value="Phox-like domain"/>
    <property type="match status" value="1"/>
</dbReference>
<evidence type="ECO:0000256" key="3">
    <source>
        <dbReference type="PROSITE-ProRule" id="PRU00192"/>
    </source>
</evidence>
<dbReference type="Gene3D" id="2.30.30.40">
    <property type="entry name" value="SH3 Domains"/>
    <property type="match status" value="1"/>
</dbReference>
<dbReference type="SUPFAM" id="SSF64268">
    <property type="entry name" value="PX domain"/>
    <property type="match status" value="1"/>
</dbReference>
<feature type="region of interest" description="Disordered" evidence="4">
    <location>
        <begin position="516"/>
        <end position="690"/>
    </location>
</feature>
<dbReference type="PROSITE" id="PS50002">
    <property type="entry name" value="SH3"/>
    <property type="match status" value="2"/>
</dbReference>
<dbReference type="PANTHER" id="PTHR15706:SF2">
    <property type="entry name" value="SH3 AND PX DOMAIN-CONTAINING PROTEIN 2A"/>
    <property type="match status" value="1"/>
</dbReference>
<evidence type="ECO:0000259" key="5">
    <source>
        <dbReference type="PROSITE" id="PS50002"/>
    </source>
</evidence>
<dbReference type="SMART" id="SM00326">
    <property type="entry name" value="SH3"/>
    <property type="match status" value="2"/>
</dbReference>
<dbReference type="InterPro" id="IPR001452">
    <property type="entry name" value="SH3_domain"/>
</dbReference>
<dbReference type="Pfam" id="PF00787">
    <property type="entry name" value="PX"/>
    <property type="match status" value="1"/>
</dbReference>
<keyword evidence="2" id="KW-0677">Repeat</keyword>
<gene>
    <name evidence="7" type="ORF">FFLO_05653</name>
</gene>
<dbReference type="SUPFAM" id="SSF50044">
    <property type="entry name" value="SH3-domain"/>
    <property type="match status" value="2"/>
</dbReference>
<evidence type="ECO:0000256" key="4">
    <source>
        <dbReference type="SAM" id="MobiDB-lite"/>
    </source>
</evidence>
<reference evidence="7" key="1">
    <citation type="submission" date="2020-04" db="EMBL/GenBank/DDBJ databases">
        <title>Analysis of mating type loci in Filobasidium floriforme.</title>
        <authorList>
            <person name="Nowrousian M."/>
        </authorList>
    </citation>
    <scope>NUCLEOTIDE SEQUENCE</scope>
    <source>
        <strain evidence="7">CBS 6242</strain>
    </source>
</reference>
<feature type="region of interest" description="Disordered" evidence="4">
    <location>
        <begin position="1"/>
        <end position="51"/>
    </location>
</feature>
<evidence type="ECO:0000256" key="1">
    <source>
        <dbReference type="ARBA" id="ARBA00022443"/>
    </source>
</evidence>
<dbReference type="GO" id="GO:0030674">
    <property type="term" value="F:protein-macromolecule adaptor activity"/>
    <property type="evidence" value="ECO:0007669"/>
    <property type="project" value="TreeGrafter"/>
</dbReference>
<dbReference type="GO" id="GO:0000747">
    <property type="term" value="P:conjugation with cellular fusion"/>
    <property type="evidence" value="ECO:0007669"/>
    <property type="project" value="TreeGrafter"/>
</dbReference>
<dbReference type="GO" id="GO:0043332">
    <property type="term" value="C:mating projection tip"/>
    <property type="evidence" value="ECO:0007669"/>
    <property type="project" value="TreeGrafter"/>
</dbReference>
<dbReference type="Pfam" id="PF00018">
    <property type="entry name" value="SH3_1"/>
    <property type="match status" value="1"/>
</dbReference>
<feature type="compositionally biased region" description="Low complexity" evidence="4">
    <location>
        <begin position="594"/>
        <end position="627"/>
    </location>
</feature>
<feature type="compositionally biased region" description="Polar residues" evidence="4">
    <location>
        <begin position="124"/>
        <end position="164"/>
    </location>
</feature>
<keyword evidence="1 3" id="KW-0728">SH3 domain</keyword>
<evidence type="ECO:0000313" key="7">
    <source>
        <dbReference type="EMBL" id="KAG7529425.1"/>
    </source>
</evidence>
<dbReference type="FunFam" id="2.30.30.40:FF:000093">
    <property type="entry name" value="Protein kinase activator Bem1"/>
    <property type="match status" value="1"/>
</dbReference>
<dbReference type="CDD" id="cd11879">
    <property type="entry name" value="SH3_Bem1p_2"/>
    <property type="match status" value="1"/>
</dbReference>
<evidence type="ECO:0000313" key="8">
    <source>
        <dbReference type="Proteomes" id="UP000812966"/>
    </source>
</evidence>
<dbReference type="InterPro" id="IPR001683">
    <property type="entry name" value="PX_dom"/>
</dbReference>
<dbReference type="GO" id="GO:1902494">
    <property type="term" value="C:catalytic complex"/>
    <property type="evidence" value="ECO:0007669"/>
    <property type="project" value="UniProtKB-ARBA"/>
</dbReference>
<dbReference type="InterPro" id="IPR036028">
    <property type="entry name" value="SH3-like_dom_sf"/>
</dbReference>
<dbReference type="PROSITE" id="PS50195">
    <property type="entry name" value="PX"/>
    <property type="match status" value="1"/>
</dbReference>
<feature type="compositionally biased region" description="Basic and acidic residues" evidence="4">
    <location>
        <begin position="533"/>
        <end position="546"/>
    </location>
</feature>
<feature type="compositionally biased region" description="Low complexity" evidence="4">
    <location>
        <begin position="679"/>
        <end position="690"/>
    </location>
</feature>
<protein>
    <recommendedName>
        <fullName evidence="9">Bud emergence protein 1</fullName>
    </recommendedName>
</protein>
<feature type="compositionally biased region" description="Low complexity" evidence="4">
    <location>
        <begin position="550"/>
        <end position="561"/>
    </location>
</feature>
<dbReference type="SUPFAM" id="SSF54277">
    <property type="entry name" value="CAD &amp; PB1 domains"/>
    <property type="match status" value="1"/>
</dbReference>
<feature type="compositionally biased region" description="Low complexity" evidence="4">
    <location>
        <begin position="184"/>
        <end position="199"/>
    </location>
</feature>
<feature type="domain" description="PX" evidence="6">
    <location>
        <begin position="351"/>
        <end position="492"/>
    </location>
</feature>
<feature type="domain" description="SH3" evidence="5">
    <location>
        <begin position="51"/>
        <end position="118"/>
    </location>
</feature>
<organism evidence="7 8">
    <name type="scientific">Filobasidium floriforme</name>
    <dbReference type="NCBI Taxonomy" id="5210"/>
    <lineage>
        <taxon>Eukaryota</taxon>
        <taxon>Fungi</taxon>
        <taxon>Dikarya</taxon>
        <taxon>Basidiomycota</taxon>
        <taxon>Agaricomycotina</taxon>
        <taxon>Tremellomycetes</taxon>
        <taxon>Filobasidiales</taxon>
        <taxon>Filobasidiaceae</taxon>
        <taxon>Filobasidium</taxon>
    </lineage>
</organism>
<dbReference type="GO" id="GO:0051130">
    <property type="term" value="P:positive regulation of cellular component organization"/>
    <property type="evidence" value="ECO:0007669"/>
    <property type="project" value="UniProtKB-ARBA"/>
</dbReference>
<keyword evidence="8" id="KW-1185">Reference proteome</keyword>
<dbReference type="AlphaFoldDB" id="A0A8K0JI51"/>
<feature type="region of interest" description="Disordered" evidence="4">
    <location>
        <begin position="308"/>
        <end position="347"/>
    </location>
</feature>
<dbReference type="GO" id="GO:0005938">
    <property type="term" value="C:cell cortex"/>
    <property type="evidence" value="ECO:0007669"/>
    <property type="project" value="UniProtKB-ARBA"/>
</dbReference>
<dbReference type="InterPro" id="IPR051228">
    <property type="entry name" value="NADPH_Oxidase/PX-Domain"/>
</dbReference>
<dbReference type="InterPro" id="IPR036871">
    <property type="entry name" value="PX_dom_sf"/>
</dbReference>
<dbReference type="EMBL" id="JABELV010000150">
    <property type="protein sequence ID" value="KAG7529425.1"/>
    <property type="molecule type" value="Genomic_DNA"/>
</dbReference>
<dbReference type="PANTHER" id="PTHR15706">
    <property type="entry name" value="SH3 MULTIPLE DOMAIN"/>
    <property type="match status" value="1"/>
</dbReference>